<feature type="compositionally biased region" description="Polar residues" evidence="7">
    <location>
        <begin position="177"/>
        <end position="199"/>
    </location>
</feature>
<evidence type="ECO:0000256" key="6">
    <source>
        <dbReference type="ARBA" id="ARBA00023242"/>
    </source>
</evidence>
<accession>A0A9Q1DCZ3</accession>
<dbReference type="SUPFAM" id="SSF50729">
    <property type="entry name" value="PH domain-like"/>
    <property type="match status" value="1"/>
</dbReference>
<dbReference type="Proteomes" id="UP001152803">
    <property type="component" value="Unassembled WGS sequence"/>
</dbReference>
<dbReference type="EMBL" id="JAFJMO010000009">
    <property type="protein sequence ID" value="KAJ8267482.1"/>
    <property type="molecule type" value="Genomic_DNA"/>
</dbReference>
<evidence type="ECO:0000259" key="8">
    <source>
        <dbReference type="PROSITE" id="PS50003"/>
    </source>
</evidence>
<evidence type="ECO:0000256" key="1">
    <source>
        <dbReference type="ARBA" id="ARBA00004123"/>
    </source>
</evidence>
<keyword evidence="4" id="KW-0963">Cytoplasm</keyword>
<organism evidence="9 10">
    <name type="scientific">Conger conger</name>
    <name type="common">Conger eel</name>
    <name type="synonym">Muraena conger</name>
    <dbReference type="NCBI Taxonomy" id="82655"/>
    <lineage>
        <taxon>Eukaryota</taxon>
        <taxon>Metazoa</taxon>
        <taxon>Chordata</taxon>
        <taxon>Craniata</taxon>
        <taxon>Vertebrata</taxon>
        <taxon>Euteleostomi</taxon>
        <taxon>Actinopterygii</taxon>
        <taxon>Neopterygii</taxon>
        <taxon>Teleostei</taxon>
        <taxon>Anguilliformes</taxon>
        <taxon>Congridae</taxon>
        <taxon>Conger</taxon>
    </lineage>
</organism>
<dbReference type="Pfam" id="PF00169">
    <property type="entry name" value="PH"/>
    <property type="match status" value="1"/>
</dbReference>
<dbReference type="InterPro" id="IPR043448">
    <property type="entry name" value="PKHO1/2"/>
</dbReference>
<evidence type="ECO:0000256" key="3">
    <source>
        <dbReference type="ARBA" id="ARBA00004496"/>
    </source>
</evidence>
<keyword evidence="6" id="KW-0539">Nucleus</keyword>
<feature type="region of interest" description="Disordered" evidence="7">
    <location>
        <begin position="244"/>
        <end position="283"/>
    </location>
</feature>
<gene>
    <name evidence="9" type="ORF">COCON_G00126540</name>
</gene>
<feature type="compositionally biased region" description="Low complexity" evidence="7">
    <location>
        <begin position="244"/>
        <end position="257"/>
    </location>
</feature>
<keyword evidence="10" id="KW-1185">Reference proteome</keyword>
<comment type="caution">
    <text evidence="9">The sequence shown here is derived from an EMBL/GenBank/DDBJ whole genome shotgun (WGS) entry which is preliminary data.</text>
</comment>
<feature type="compositionally biased region" description="Basic residues" evidence="7">
    <location>
        <begin position="83"/>
        <end position="92"/>
    </location>
</feature>
<dbReference type="InterPro" id="IPR001849">
    <property type="entry name" value="PH_domain"/>
</dbReference>
<dbReference type="GO" id="GO:0032587">
    <property type="term" value="C:ruffle membrane"/>
    <property type="evidence" value="ECO:0007669"/>
    <property type="project" value="TreeGrafter"/>
</dbReference>
<dbReference type="SMART" id="SM00233">
    <property type="entry name" value="PH"/>
    <property type="match status" value="1"/>
</dbReference>
<dbReference type="CDD" id="cd13317">
    <property type="entry name" value="PH_PLEKHO1_PLEKHO2"/>
    <property type="match status" value="1"/>
</dbReference>
<dbReference type="GO" id="GO:0005737">
    <property type="term" value="C:cytoplasm"/>
    <property type="evidence" value="ECO:0007669"/>
    <property type="project" value="UniProtKB-SubCell"/>
</dbReference>
<keyword evidence="5" id="KW-0472">Membrane</keyword>
<evidence type="ECO:0000313" key="9">
    <source>
        <dbReference type="EMBL" id="KAJ8267482.1"/>
    </source>
</evidence>
<evidence type="ECO:0000313" key="10">
    <source>
        <dbReference type="Proteomes" id="UP001152803"/>
    </source>
</evidence>
<dbReference type="PROSITE" id="PS50003">
    <property type="entry name" value="PH_DOMAIN"/>
    <property type="match status" value="1"/>
</dbReference>
<feature type="region of interest" description="Disordered" evidence="7">
    <location>
        <begin position="173"/>
        <end position="199"/>
    </location>
</feature>
<dbReference type="GO" id="GO:1901739">
    <property type="term" value="P:regulation of myoblast fusion"/>
    <property type="evidence" value="ECO:0007669"/>
    <property type="project" value="TreeGrafter"/>
</dbReference>
<feature type="region of interest" description="Disordered" evidence="7">
    <location>
        <begin position="469"/>
        <end position="500"/>
    </location>
</feature>
<proteinExistence type="predicted"/>
<comment type="subcellular location">
    <subcellularLocation>
        <location evidence="3">Cytoplasm</location>
    </subcellularLocation>
    <subcellularLocation>
        <location evidence="2">Membrane</location>
    </subcellularLocation>
    <subcellularLocation>
        <location evidence="1">Nucleus</location>
    </subcellularLocation>
</comment>
<feature type="region of interest" description="Disordered" evidence="7">
    <location>
        <begin position="306"/>
        <end position="453"/>
    </location>
</feature>
<feature type="domain" description="PH" evidence="8">
    <location>
        <begin position="20"/>
        <end position="132"/>
    </location>
</feature>
<dbReference type="GO" id="GO:0005634">
    <property type="term" value="C:nucleus"/>
    <property type="evidence" value="ECO:0007669"/>
    <property type="project" value="UniProtKB-SubCell"/>
</dbReference>
<feature type="compositionally biased region" description="Basic and acidic residues" evidence="7">
    <location>
        <begin position="389"/>
        <end position="411"/>
    </location>
</feature>
<dbReference type="Gene3D" id="2.30.29.30">
    <property type="entry name" value="Pleckstrin-homology domain (PH domain)/Phosphotyrosine-binding domain (PTB)"/>
    <property type="match status" value="1"/>
</dbReference>
<dbReference type="PANTHER" id="PTHR15871:SF1">
    <property type="entry name" value="PLECKSTRIN HOMOLOGY DOMAIN-CONTAINING FAMILY O MEMBER 1"/>
    <property type="match status" value="1"/>
</dbReference>
<evidence type="ECO:0000256" key="4">
    <source>
        <dbReference type="ARBA" id="ARBA00022490"/>
    </source>
</evidence>
<dbReference type="PANTHER" id="PTHR15871">
    <property type="entry name" value="PH DOMAIN-CONTAINING PROTEIN"/>
    <property type="match status" value="1"/>
</dbReference>
<feature type="region of interest" description="Disordered" evidence="7">
    <location>
        <begin position="541"/>
        <end position="561"/>
    </location>
</feature>
<evidence type="ECO:0000256" key="2">
    <source>
        <dbReference type="ARBA" id="ARBA00004370"/>
    </source>
</evidence>
<feature type="compositionally biased region" description="Gly residues" evidence="7">
    <location>
        <begin position="414"/>
        <end position="450"/>
    </location>
</feature>
<dbReference type="InterPro" id="IPR011993">
    <property type="entry name" value="PH-like_dom_sf"/>
</dbReference>
<dbReference type="AlphaFoldDB" id="A0A9Q1DCZ3"/>
<feature type="compositionally biased region" description="Basic and acidic residues" evidence="7">
    <location>
        <begin position="541"/>
        <end position="552"/>
    </location>
</feature>
<sequence length="561" mass="61027">MKKSNLAKRGPQDAQQPPSQPDKTGWIRKFCGKGIFREIWKNRFVVLKGDQLYISEKEVKDEKRVQEVVDLSDYERSEELRRSKSRSKRNHSKFTLLRSRQPGNPQVPNLVFLAVSPEEKESWISVLNVAITRAKNHALDQVRPSSSLTPSISRALDQVQPSSSLTPSISRALDQVRPSSSLTPSIPRTLDQVQPSSSLTPSISRALDQVQPSSSLTPSISRALDQVQPSSSLTPSISRALDQSFSPSLSVSPPLQVTVERESPLSHPTRDRPKIPHARRLPTRGHLLAVASTSDGMLTLDFLPQEDRAAPGPRGPAEASDGDMGDPSLSPWLRPPSARKRAKSGSLPRRSEGSQDWLRPEAPQCRTPQPGKRPPAVPERSRCVSMEILSRRADGPPRDRVPRKLPERSPEPPEGGGGRGRGRGVPGPGPGGAAAEGGGDGVGGGAGGAAGAQHAGLWPNAALSQAPFSLTHRYASKPREKDRGPGKPHRATLRPPARDCSCSRNITRALGAGSAQRRGDVLTATVHFLLLPPFRTQLSDWPHRREEKDPECSRAVSEYTY</sequence>
<evidence type="ECO:0000256" key="7">
    <source>
        <dbReference type="SAM" id="MobiDB-lite"/>
    </source>
</evidence>
<feature type="region of interest" description="Disordered" evidence="7">
    <location>
        <begin position="76"/>
        <end position="101"/>
    </location>
</feature>
<name>A0A9Q1DCZ3_CONCO</name>
<dbReference type="OrthoDB" id="6358316at2759"/>
<reference evidence="9" key="1">
    <citation type="journal article" date="2023" name="Science">
        <title>Genome structures resolve the early diversification of teleost fishes.</title>
        <authorList>
            <person name="Parey E."/>
            <person name="Louis A."/>
            <person name="Montfort J."/>
            <person name="Bouchez O."/>
            <person name="Roques C."/>
            <person name="Iampietro C."/>
            <person name="Lluch J."/>
            <person name="Castinel A."/>
            <person name="Donnadieu C."/>
            <person name="Desvignes T."/>
            <person name="Floi Bucao C."/>
            <person name="Jouanno E."/>
            <person name="Wen M."/>
            <person name="Mejri S."/>
            <person name="Dirks R."/>
            <person name="Jansen H."/>
            <person name="Henkel C."/>
            <person name="Chen W.J."/>
            <person name="Zahm M."/>
            <person name="Cabau C."/>
            <person name="Klopp C."/>
            <person name="Thompson A.W."/>
            <person name="Robinson-Rechavi M."/>
            <person name="Braasch I."/>
            <person name="Lecointre G."/>
            <person name="Bobe J."/>
            <person name="Postlethwait J.H."/>
            <person name="Berthelot C."/>
            <person name="Roest Crollius H."/>
            <person name="Guiguen Y."/>
        </authorList>
    </citation>
    <scope>NUCLEOTIDE SEQUENCE</scope>
    <source>
        <strain evidence="9">Concon-B</strain>
    </source>
</reference>
<feature type="region of interest" description="Disordered" evidence="7">
    <location>
        <begin position="1"/>
        <end position="26"/>
    </location>
</feature>
<dbReference type="GO" id="GO:0036195">
    <property type="term" value="C:muscle cell projection membrane"/>
    <property type="evidence" value="ECO:0007669"/>
    <property type="project" value="TreeGrafter"/>
</dbReference>
<feature type="compositionally biased region" description="Basic and acidic residues" evidence="7">
    <location>
        <begin position="259"/>
        <end position="274"/>
    </location>
</feature>
<evidence type="ECO:0000256" key="5">
    <source>
        <dbReference type="ARBA" id="ARBA00023136"/>
    </source>
</evidence>
<protein>
    <recommendedName>
        <fullName evidence="8">PH domain-containing protein</fullName>
    </recommendedName>
</protein>